<dbReference type="SUPFAM" id="SSF46689">
    <property type="entry name" value="Homeodomain-like"/>
    <property type="match status" value="1"/>
</dbReference>
<evidence type="ECO:0000256" key="4">
    <source>
        <dbReference type="SAM" id="SignalP"/>
    </source>
</evidence>
<feature type="compositionally biased region" description="Polar residues" evidence="3">
    <location>
        <begin position="1243"/>
        <end position="1292"/>
    </location>
</feature>
<dbReference type="Proteomes" id="UP001408789">
    <property type="component" value="Unassembled WGS sequence"/>
</dbReference>
<dbReference type="GO" id="GO:0035267">
    <property type="term" value="C:NuA4 histone acetyltransferase complex"/>
    <property type="evidence" value="ECO:0007669"/>
    <property type="project" value="InterPro"/>
</dbReference>
<evidence type="ECO:0000256" key="1">
    <source>
        <dbReference type="ARBA" id="ARBA00008913"/>
    </source>
</evidence>
<dbReference type="CDD" id="cd00167">
    <property type="entry name" value="SANT"/>
    <property type="match status" value="1"/>
</dbReference>
<feature type="region of interest" description="Disordered" evidence="3">
    <location>
        <begin position="1201"/>
        <end position="1487"/>
    </location>
</feature>
<feature type="region of interest" description="Disordered" evidence="3">
    <location>
        <begin position="1071"/>
        <end position="1141"/>
    </location>
</feature>
<keyword evidence="8" id="KW-1185">Reference proteome</keyword>
<feature type="compositionally biased region" description="Low complexity" evidence="3">
    <location>
        <begin position="953"/>
        <end position="965"/>
    </location>
</feature>
<dbReference type="PANTHER" id="PTHR46774:SF3">
    <property type="entry name" value="CHROMATIN MODIFICATION-RELATED PROTEIN EAF1 A-RELATED"/>
    <property type="match status" value="1"/>
</dbReference>
<feature type="compositionally biased region" description="Low complexity" evidence="3">
    <location>
        <begin position="1350"/>
        <end position="1359"/>
    </location>
</feature>
<feature type="region of interest" description="Disordered" evidence="3">
    <location>
        <begin position="1010"/>
        <end position="1030"/>
    </location>
</feature>
<feature type="compositionally biased region" description="Polar residues" evidence="3">
    <location>
        <begin position="1106"/>
        <end position="1120"/>
    </location>
</feature>
<comment type="caution">
    <text evidence="7">The sequence shown here is derived from an EMBL/GenBank/DDBJ whole genome shotgun (WGS) entry which is preliminary data.</text>
</comment>
<evidence type="ECO:0000313" key="8">
    <source>
        <dbReference type="Proteomes" id="UP001408789"/>
    </source>
</evidence>
<feature type="compositionally biased region" description="Basic and acidic residues" evidence="3">
    <location>
        <begin position="345"/>
        <end position="365"/>
    </location>
</feature>
<dbReference type="InterPro" id="IPR001005">
    <property type="entry name" value="SANT/Myb"/>
</dbReference>
<feature type="compositionally biased region" description="Polar residues" evidence="3">
    <location>
        <begin position="1549"/>
        <end position="1568"/>
    </location>
</feature>
<dbReference type="PROSITE" id="PS50090">
    <property type="entry name" value="MYB_LIKE"/>
    <property type="match status" value="1"/>
</dbReference>
<feature type="chain" id="PRO_5042969429" evidence="4">
    <location>
        <begin position="23"/>
        <end position="1631"/>
    </location>
</feature>
<reference evidence="7 8" key="1">
    <citation type="submission" date="2024-04" db="EMBL/GenBank/DDBJ databases">
        <title>The reference genome of an endangered Asteraceae, Deinandra increscens subsp. villosa, native to the Central Coast of California.</title>
        <authorList>
            <person name="Guilliams M."/>
            <person name="Hasenstab-Lehman K."/>
            <person name="Meyer R."/>
            <person name="Mcevoy S."/>
        </authorList>
    </citation>
    <scope>NUCLEOTIDE SEQUENCE [LARGE SCALE GENOMIC DNA]</scope>
    <source>
        <tissue evidence="7">Leaf</tissue>
    </source>
</reference>
<dbReference type="PROSITE" id="PS51204">
    <property type="entry name" value="HSA"/>
    <property type="match status" value="1"/>
</dbReference>
<sequence>MNDFYKITMLHLFFEFVLVVNAELDSMGGVGISSTPSLLQSSDLEETQAELRQSFTAAEKFRRELEFLQKGGDPLDLKPGNAASVSLQSTSLKDRHPERFVTSEAKASFAITASPHGDSVESSGRLGAPSVCEPNSADNLMLLKESGDSAVLELPKKSYKRRIRSRPNRDPIRQASRDFKALIHDANVAVKNSVSHLENELDGPPAVQSTLGPAHGPYAAVLEANENRHGLPAKSDGGEAPLNMASIEPESLKGIEQVHLTDSKGPTNGNTEEIKCIPGPTKVLDSDSSCTQTGQCCDDYNGNGLLPEGNFGNNNLGAEKKDEILNIDPICNEDGTAIKEEEGLKGSESVKRVGADGRNDLKTEKNPVGTNSIFQDGNANYTPQESISTVKHSTDGADQNSCSADNLKLATKEHEDSVLEEARVIETKRKRITELSVRNLPLVRRQKSHWDFVLEEMSWLANDFAQERLWKISAAAQLSRRIAFASRLRIQQQSLMQKQKEVSHSLAEAVMQFWHMIQVKCNVPETQCIEKEKAVGIQGYAMRFMEYNSSQVQYNATQAPTTHVVLSDLAVIDHSWEDNLTEENLFYTVPVGAIEAYRNSIDSHLQLFERTGTSMQEEVDTSCYDAVADNAFEEDEGETNTYYHPSGFEGSKSTKTDQKRRKNFKFYGPRAYEMGTDVSGMQSVERIVGNQPSALNGKRSGSSLNVTIPTKRVRTASRQRIISSFNAGTSGHIQGLNRTDASSADTNSFQDEQRSLHGVPGPQIPNDMEADSAGDYEKQLQFDSMEVSNRPKKKKKAKHHGSAFEHRWQLDSGFQNDQKDHIRRRLDTHQFDSNGSSGHLLLFDNLTLLAGLISFPAASQMSNMSNPNKFMKLLVRDHGRKVKALKTPVGQPGSGSPWSLFEDQALVVLVHDMGPNWELISDAINSTLQFKCIFRKSNECKERHKILMDMNNGDGADSADDLGSSQPYPSTLPGIPEGSARQLFQRLQGPMEEETLKSHFEKIIMIGQKQHYRRRQNDHQDPKQFQQPHSSHAFALSQVCPNNLNDGPVLTPLELSEPISSSTDVLPVGYQGPHNGGLPALNHGPVAPMLPGPGSGSTSSAPGSSNLVHGSNLPSASAPLNPSVREGRYGIPRTGSLSVDDQQRMQQYNRMLSARNAQQSGLPPGSHSVTDRGVRMLPAGSGMGVMCGVNRNMKMTRPGFQGIPSPSMLASGSATPSPSNMHSGPGPGNSMLRPRDPMHLIRANQNTDQKASQSGSTQGVHSFGTNQVSQQQSYPRAISPQQSPHMLNSNSHNPHHFQGPPNHHGNPAYAMRLAKERQLQQQRLQQQHQQQFSASSPMMPHVQPQESQHPVVSSPQNNSSPPPSMTAKHPGLGKNAQTSGNQLVKQQRPHPSKQFQSHQQQQAKLMKGGKGNLMVHQNLPTDSSHVNGFPGSSAVKQSTPRPSLSQPHQQKTLSGQMQAASPKNPSDSSDNIKNQNHAQPAVAASSNYQQQLNQKLVNKKQATNPQKLLLLNRKVNTSDQANKQAESPMSLNTSSQPSTPVIKPDTPCNDANNIETSVSSDAPANSSGAVMVKNPVRLSPPKTSSVETDRELSGPAMNQIMVHRQPSSDNLPNPVEHDVGVQQQQQQQQQR</sequence>
<feature type="compositionally biased region" description="Polar residues" evidence="3">
    <location>
        <begin position="368"/>
        <end position="381"/>
    </location>
</feature>
<accession>A0AAP0GP89</accession>
<keyword evidence="2" id="KW-0156">Chromatin regulator</keyword>
<feature type="compositionally biased region" description="Low complexity" evidence="3">
    <location>
        <begin position="1319"/>
        <end position="1331"/>
    </location>
</feature>
<organism evidence="7 8">
    <name type="scientific">Deinandra increscens subsp. villosa</name>
    <dbReference type="NCBI Taxonomy" id="3103831"/>
    <lineage>
        <taxon>Eukaryota</taxon>
        <taxon>Viridiplantae</taxon>
        <taxon>Streptophyta</taxon>
        <taxon>Embryophyta</taxon>
        <taxon>Tracheophyta</taxon>
        <taxon>Spermatophyta</taxon>
        <taxon>Magnoliopsida</taxon>
        <taxon>eudicotyledons</taxon>
        <taxon>Gunneridae</taxon>
        <taxon>Pentapetalae</taxon>
        <taxon>asterids</taxon>
        <taxon>campanulids</taxon>
        <taxon>Asterales</taxon>
        <taxon>Asteraceae</taxon>
        <taxon>Asteroideae</taxon>
        <taxon>Heliantheae alliance</taxon>
        <taxon>Madieae</taxon>
        <taxon>Madiinae</taxon>
        <taxon>Deinandra</taxon>
    </lineage>
</organism>
<feature type="compositionally biased region" description="Polar residues" evidence="3">
    <location>
        <begin position="1375"/>
        <end position="1385"/>
    </location>
</feature>
<name>A0AAP0GP89_9ASTR</name>
<feature type="compositionally biased region" description="Polar residues" evidence="3">
    <location>
        <begin position="1434"/>
        <end position="1487"/>
    </location>
</feature>
<dbReference type="InterPro" id="IPR044798">
    <property type="entry name" value="EAF1A/B"/>
</dbReference>
<evidence type="ECO:0000259" key="5">
    <source>
        <dbReference type="PROSITE" id="PS50090"/>
    </source>
</evidence>
<dbReference type="GO" id="GO:0006325">
    <property type="term" value="P:chromatin organization"/>
    <property type="evidence" value="ECO:0007669"/>
    <property type="project" value="UniProtKB-KW"/>
</dbReference>
<evidence type="ECO:0000256" key="2">
    <source>
        <dbReference type="ARBA" id="ARBA00022853"/>
    </source>
</evidence>
<feature type="signal peptide" evidence="4">
    <location>
        <begin position="1"/>
        <end position="22"/>
    </location>
</feature>
<dbReference type="Pfam" id="PF07529">
    <property type="entry name" value="HSA"/>
    <property type="match status" value="1"/>
</dbReference>
<gene>
    <name evidence="7" type="ORF">SSX86_026732</name>
</gene>
<feature type="region of interest" description="Disordered" evidence="3">
    <location>
        <begin position="690"/>
        <end position="770"/>
    </location>
</feature>
<evidence type="ECO:0000259" key="6">
    <source>
        <dbReference type="PROSITE" id="PS51204"/>
    </source>
</evidence>
<keyword evidence="4" id="KW-0732">Signal</keyword>
<evidence type="ECO:0000313" key="7">
    <source>
        <dbReference type="EMBL" id="KAK9055647.1"/>
    </source>
</evidence>
<feature type="compositionally biased region" description="Polar residues" evidence="3">
    <location>
        <begin position="690"/>
        <end position="708"/>
    </location>
</feature>
<protein>
    <submittedName>
        <fullName evidence="7">Uncharacterized protein</fullName>
    </submittedName>
</protein>
<dbReference type="PANTHER" id="PTHR46774">
    <property type="entry name" value="CHROMATIN MODIFICATION-RELATED PROTEIN EAF1 A-RELATED"/>
    <property type="match status" value="1"/>
</dbReference>
<feature type="compositionally biased region" description="Low complexity" evidence="3">
    <location>
        <begin position="1622"/>
        <end position="1631"/>
    </location>
</feature>
<feature type="region of interest" description="Disordered" evidence="3">
    <location>
        <begin position="951"/>
        <end position="977"/>
    </location>
</feature>
<dbReference type="EMBL" id="JBCNJP010000025">
    <property type="protein sequence ID" value="KAK9055647.1"/>
    <property type="molecule type" value="Genomic_DNA"/>
</dbReference>
<dbReference type="SMART" id="SM00573">
    <property type="entry name" value="HSA"/>
    <property type="match status" value="1"/>
</dbReference>
<proteinExistence type="inferred from homology"/>
<feature type="domain" description="Myb-like" evidence="5">
    <location>
        <begin position="896"/>
        <end position="948"/>
    </location>
</feature>
<dbReference type="Pfam" id="PF13921">
    <property type="entry name" value="Myb_DNA-bind_6"/>
    <property type="match status" value="1"/>
</dbReference>
<dbReference type="InterPro" id="IPR014012">
    <property type="entry name" value="HSA_dom"/>
</dbReference>
<feature type="compositionally biased region" description="Polar residues" evidence="3">
    <location>
        <begin position="1519"/>
        <end position="1539"/>
    </location>
</feature>
<dbReference type="InterPro" id="IPR009057">
    <property type="entry name" value="Homeodomain-like_sf"/>
</dbReference>
<feature type="region of interest" description="Disordered" evidence="3">
    <location>
        <begin position="783"/>
        <end position="804"/>
    </location>
</feature>
<feature type="compositionally biased region" description="Low complexity" evidence="3">
    <location>
        <begin position="1096"/>
        <end position="1105"/>
    </location>
</feature>
<feature type="domain" description="HSA" evidence="6">
    <location>
        <begin position="437"/>
        <end position="508"/>
    </location>
</feature>
<feature type="region of interest" description="Disordered" evidence="3">
    <location>
        <begin position="345"/>
        <end position="381"/>
    </location>
</feature>
<feature type="region of interest" description="Disordered" evidence="3">
    <location>
        <begin position="636"/>
        <end position="661"/>
    </location>
</feature>
<feature type="compositionally biased region" description="Basic residues" evidence="3">
    <location>
        <begin position="790"/>
        <end position="801"/>
    </location>
</feature>
<dbReference type="SMART" id="SM00717">
    <property type="entry name" value="SANT"/>
    <property type="match status" value="1"/>
</dbReference>
<feature type="compositionally biased region" description="Polar residues" evidence="3">
    <location>
        <begin position="1208"/>
        <end position="1222"/>
    </location>
</feature>
<comment type="similarity">
    <text evidence="1">Belongs to the EAF1 family.</text>
</comment>
<feature type="compositionally biased region" description="Polar residues" evidence="3">
    <location>
        <begin position="718"/>
        <end position="750"/>
    </location>
</feature>
<feature type="region of interest" description="Disordered" evidence="3">
    <location>
        <begin position="1519"/>
        <end position="1631"/>
    </location>
</feature>
<evidence type="ECO:0000256" key="3">
    <source>
        <dbReference type="SAM" id="MobiDB-lite"/>
    </source>
</evidence>
<dbReference type="Gene3D" id="1.10.10.60">
    <property type="entry name" value="Homeodomain-like"/>
    <property type="match status" value="1"/>
</dbReference>